<dbReference type="Pfam" id="PF13005">
    <property type="entry name" value="zf-IS66"/>
    <property type="match status" value="1"/>
</dbReference>
<dbReference type="Pfam" id="PF03050">
    <property type="entry name" value="DDE_Tnp_IS66"/>
    <property type="match status" value="1"/>
</dbReference>
<evidence type="ECO:0000259" key="1">
    <source>
        <dbReference type="Pfam" id="PF03050"/>
    </source>
</evidence>
<gene>
    <name evidence="3" type="ORF">GX453_04095</name>
</gene>
<dbReference type="AlphaFoldDB" id="A0A847J2X6"/>
<dbReference type="InterPro" id="IPR004291">
    <property type="entry name" value="Transposase_IS66_central"/>
</dbReference>
<reference evidence="3 4" key="1">
    <citation type="journal article" date="2020" name="Biotechnol. Biofuels">
        <title>New insights from the biogas microbiome by comprehensive genome-resolved metagenomics of nearly 1600 species originating from multiple anaerobic digesters.</title>
        <authorList>
            <person name="Campanaro S."/>
            <person name="Treu L."/>
            <person name="Rodriguez-R L.M."/>
            <person name="Kovalovszki A."/>
            <person name="Ziels R.M."/>
            <person name="Maus I."/>
            <person name="Zhu X."/>
            <person name="Kougias P.G."/>
            <person name="Basile A."/>
            <person name="Luo G."/>
            <person name="Schluter A."/>
            <person name="Konstantinidis K.T."/>
            <person name="Angelidaki I."/>
        </authorList>
    </citation>
    <scope>NUCLEOTIDE SEQUENCE [LARGE SCALE GENOMIC DNA]</scope>
    <source>
        <strain evidence="3">AS27yjCOA_61</strain>
    </source>
</reference>
<dbReference type="NCBIfam" id="NF033517">
    <property type="entry name" value="transpos_IS66"/>
    <property type="match status" value="1"/>
</dbReference>
<feature type="domain" description="Transposase IS66 zinc-finger binding" evidence="2">
    <location>
        <begin position="59"/>
        <end position="103"/>
    </location>
</feature>
<dbReference type="InterPro" id="IPR052344">
    <property type="entry name" value="Transposase-related"/>
</dbReference>
<dbReference type="PANTHER" id="PTHR33678:SF1">
    <property type="entry name" value="BLL1576 PROTEIN"/>
    <property type="match status" value="1"/>
</dbReference>
<proteinExistence type="predicted"/>
<accession>A0A847J2X6</accession>
<protein>
    <submittedName>
        <fullName evidence="3">IS66 family transposase</fullName>
    </submittedName>
</protein>
<dbReference type="PANTHER" id="PTHR33678">
    <property type="entry name" value="BLL1576 PROTEIN"/>
    <property type="match status" value="1"/>
</dbReference>
<sequence length="381" mass="43608">MSLFDEGSDSFIDAETSAYDQTVELETISYKRKKRKGRKAELTKELPCQIHLHDLDESEKNCDCCGTSLSKVGVREIRTEVEFIPVHLIKHVHQEQAYECRKCKVTAEKAVIKHACAPKPAIRNSLASPSILAWLCHQKIEMSLLFNRQEAEWSLYGLSVSRRTLANWFSLSVLDWLKPVYKQMQDALLSEEVLHADETSYQILNRSDAKVATSESRIWLFRNSQYASHPIILYHSTLTRSRSVASQFLSDFKGYLHCVGYAGYQKLSDILLVTCWAHLRRKFFEAGDAYGQSAIGLNYCNQLFALERDLKDLPACERLRQRQEKVKPVAEAFWHWLDSLQVMKGLLGKAVQYALNLKTSLMRFLSDGCLVMSNNLAEQAI</sequence>
<organism evidence="3 4">
    <name type="scientific">Pseudolactococcus chungangensis</name>
    <dbReference type="NCBI Taxonomy" id="451457"/>
    <lineage>
        <taxon>Bacteria</taxon>
        <taxon>Bacillati</taxon>
        <taxon>Bacillota</taxon>
        <taxon>Bacilli</taxon>
        <taxon>Lactobacillales</taxon>
        <taxon>Streptococcaceae</taxon>
        <taxon>Pseudolactococcus</taxon>
    </lineage>
</organism>
<comment type="caution">
    <text evidence="3">The sequence shown here is derived from an EMBL/GenBank/DDBJ whole genome shotgun (WGS) entry which is preliminary data.</text>
</comment>
<dbReference type="Proteomes" id="UP000559962">
    <property type="component" value="Unassembled WGS sequence"/>
</dbReference>
<evidence type="ECO:0000259" key="2">
    <source>
        <dbReference type="Pfam" id="PF13005"/>
    </source>
</evidence>
<dbReference type="EMBL" id="JAAYVO010000052">
    <property type="protein sequence ID" value="NLH35193.1"/>
    <property type="molecule type" value="Genomic_DNA"/>
</dbReference>
<evidence type="ECO:0000313" key="3">
    <source>
        <dbReference type="EMBL" id="NLH35193.1"/>
    </source>
</evidence>
<evidence type="ECO:0000313" key="4">
    <source>
        <dbReference type="Proteomes" id="UP000559962"/>
    </source>
</evidence>
<feature type="domain" description="Transposase IS66 central" evidence="1">
    <location>
        <begin position="125"/>
        <end position="381"/>
    </location>
</feature>
<dbReference type="InterPro" id="IPR024474">
    <property type="entry name" value="Znf_dom_IS66"/>
</dbReference>
<name>A0A847J2X6_9LACT</name>